<evidence type="ECO:0000313" key="10">
    <source>
        <dbReference type="EMBL" id="CAK9002819.1"/>
    </source>
</evidence>
<dbReference type="PROSITE" id="PS01136">
    <property type="entry name" value="UPF0034"/>
    <property type="match status" value="1"/>
</dbReference>
<keyword evidence="8" id="KW-0560">Oxidoreductase</keyword>
<dbReference type="Gene3D" id="3.20.20.70">
    <property type="entry name" value="Aldolase class I"/>
    <property type="match status" value="1"/>
</dbReference>
<evidence type="ECO:0000256" key="6">
    <source>
        <dbReference type="ARBA" id="ARBA00022857"/>
    </source>
</evidence>
<dbReference type="Pfam" id="PF01207">
    <property type="entry name" value="Dus"/>
    <property type="match status" value="1"/>
</dbReference>
<name>A0ABP0IN90_9DINO</name>
<keyword evidence="3" id="KW-0285">Flavoprotein</keyword>
<dbReference type="CDD" id="cd02801">
    <property type="entry name" value="DUS_like_FMN"/>
    <property type="match status" value="1"/>
</dbReference>
<proteinExistence type="predicted"/>
<keyword evidence="4" id="KW-0288">FMN</keyword>
<comment type="cofactor">
    <cofactor evidence="1">
        <name>FMN</name>
        <dbReference type="ChEBI" id="CHEBI:58210"/>
    </cofactor>
</comment>
<keyword evidence="6" id="KW-0521">NADP</keyword>
<evidence type="ECO:0000256" key="8">
    <source>
        <dbReference type="ARBA" id="ARBA00023002"/>
    </source>
</evidence>
<sequence>MAGSDGRPLLQIAPMMEVTYRDFRYFMRLLTRRAQLWTEMVVDDTILHNLDTEKCDRFLGYDKKEHPIVCQLGGSDPSKLAAAAEVVQRYGYDEVNLNVGCPSCRVATKGEFGCSLMKRPEVVRDAIHAMSRVVQIPVTVKCRLGVDDCDSQDFTREFIQTVAQGGCKHFIIHARKAWLNGLSPAQNRTIPPLHYPRILDLCERFPDLNFSINGGIADVGHARALLNFPTQRLEGENSELYSAAWGWSSETGQACPVPPNLQGVMIGRGAMNTPCMLWDVDHSMYGEEKPAPMTRRKLLENYRLYLEEAHGDGSTVGSTHLALKPTLGMFAGLRGNKAFRCTADTAMRKKNEEGAAANVLKLAMEAVEAANPGILDEVLPATTAFQVARQNDTPRGQKRKPAQPEASDMMTCAAETVPVQMADSSPLVTVSTQ</sequence>
<protein>
    <recommendedName>
        <fullName evidence="9">DUS-like FMN-binding domain-containing protein</fullName>
    </recommendedName>
</protein>
<evidence type="ECO:0000313" key="11">
    <source>
        <dbReference type="Proteomes" id="UP001642484"/>
    </source>
</evidence>
<comment type="caution">
    <text evidence="10">The sequence shown here is derived from an EMBL/GenBank/DDBJ whole genome shotgun (WGS) entry which is preliminary data.</text>
</comment>
<dbReference type="InterPro" id="IPR013785">
    <property type="entry name" value="Aldolase_TIM"/>
</dbReference>
<dbReference type="NCBIfam" id="NF008774">
    <property type="entry name" value="PRK11815.1"/>
    <property type="match status" value="1"/>
</dbReference>
<gene>
    <name evidence="10" type="ORF">CCMP2556_LOCUS7025</name>
</gene>
<dbReference type="PANTHER" id="PTHR42907:SF1">
    <property type="entry name" value="FMN-LINKED OXIDOREDUCTASES SUPERFAMILY PROTEIN"/>
    <property type="match status" value="1"/>
</dbReference>
<dbReference type="EMBL" id="CAXAMN010003091">
    <property type="protein sequence ID" value="CAK9002819.1"/>
    <property type="molecule type" value="Genomic_DNA"/>
</dbReference>
<keyword evidence="11" id="KW-1185">Reference proteome</keyword>
<dbReference type="PANTHER" id="PTHR42907">
    <property type="entry name" value="FMN-LINKED OXIDOREDUCTASES SUPERFAMILY PROTEIN"/>
    <property type="match status" value="1"/>
</dbReference>
<evidence type="ECO:0000259" key="9">
    <source>
        <dbReference type="Pfam" id="PF01207"/>
    </source>
</evidence>
<dbReference type="SUPFAM" id="SSF51395">
    <property type="entry name" value="FMN-linked oxidoreductases"/>
    <property type="match status" value="1"/>
</dbReference>
<evidence type="ECO:0000256" key="2">
    <source>
        <dbReference type="ARBA" id="ARBA00022555"/>
    </source>
</evidence>
<dbReference type="InterPro" id="IPR004653">
    <property type="entry name" value="DusA"/>
</dbReference>
<dbReference type="Proteomes" id="UP001642484">
    <property type="component" value="Unassembled WGS sequence"/>
</dbReference>
<feature type="domain" description="DUS-like FMN-binding" evidence="9">
    <location>
        <begin position="12"/>
        <end position="227"/>
    </location>
</feature>
<evidence type="ECO:0000256" key="1">
    <source>
        <dbReference type="ARBA" id="ARBA00001917"/>
    </source>
</evidence>
<keyword evidence="7" id="KW-0694">RNA-binding</keyword>
<keyword evidence="2" id="KW-0820">tRNA-binding</keyword>
<evidence type="ECO:0000256" key="7">
    <source>
        <dbReference type="ARBA" id="ARBA00022884"/>
    </source>
</evidence>
<dbReference type="InterPro" id="IPR018517">
    <property type="entry name" value="tRNA_hU_synthase_CS"/>
</dbReference>
<organism evidence="10 11">
    <name type="scientific">Durusdinium trenchii</name>
    <dbReference type="NCBI Taxonomy" id="1381693"/>
    <lineage>
        <taxon>Eukaryota</taxon>
        <taxon>Sar</taxon>
        <taxon>Alveolata</taxon>
        <taxon>Dinophyceae</taxon>
        <taxon>Suessiales</taxon>
        <taxon>Symbiodiniaceae</taxon>
        <taxon>Durusdinium</taxon>
    </lineage>
</organism>
<evidence type="ECO:0000256" key="4">
    <source>
        <dbReference type="ARBA" id="ARBA00022643"/>
    </source>
</evidence>
<reference evidence="10 11" key="1">
    <citation type="submission" date="2024-02" db="EMBL/GenBank/DDBJ databases">
        <authorList>
            <person name="Chen Y."/>
            <person name="Shah S."/>
            <person name="Dougan E. K."/>
            <person name="Thang M."/>
            <person name="Chan C."/>
        </authorList>
    </citation>
    <scope>NUCLEOTIDE SEQUENCE [LARGE SCALE GENOMIC DNA]</scope>
</reference>
<evidence type="ECO:0000256" key="3">
    <source>
        <dbReference type="ARBA" id="ARBA00022630"/>
    </source>
</evidence>
<evidence type="ECO:0000256" key="5">
    <source>
        <dbReference type="ARBA" id="ARBA00022694"/>
    </source>
</evidence>
<dbReference type="InterPro" id="IPR035587">
    <property type="entry name" value="DUS-like_FMN-bd"/>
</dbReference>
<accession>A0ABP0IN90</accession>
<keyword evidence="5" id="KW-0819">tRNA processing</keyword>